<keyword evidence="9 11" id="KW-0408">Iron</keyword>
<dbReference type="InterPro" id="IPR036909">
    <property type="entry name" value="Cyt_c-like_dom_sf"/>
</dbReference>
<feature type="domain" description="Cytochrome c" evidence="13">
    <location>
        <begin position="55"/>
        <end position="143"/>
    </location>
</feature>
<keyword evidence="6 11" id="KW-0479">Metal-binding</keyword>
<evidence type="ECO:0000256" key="5">
    <source>
        <dbReference type="ARBA" id="ARBA00022692"/>
    </source>
</evidence>
<evidence type="ECO:0000313" key="14">
    <source>
        <dbReference type="EMBL" id="PPB79729.1"/>
    </source>
</evidence>
<evidence type="ECO:0000256" key="12">
    <source>
        <dbReference type="SAM" id="SignalP"/>
    </source>
</evidence>
<keyword evidence="7" id="KW-0249">Electron transport</keyword>
<dbReference type="OrthoDB" id="9779283at2"/>
<dbReference type="Gene3D" id="1.10.760.10">
    <property type="entry name" value="Cytochrome c-like domain"/>
    <property type="match status" value="2"/>
</dbReference>
<dbReference type="PRINTS" id="PR00604">
    <property type="entry name" value="CYTCHRMECIAB"/>
</dbReference>
<evidence type="ECO:0000313" key="15">
    <source>
        <dbReference type="Proteomes" id="UP000239736"/>
    </source>
</evidence>
<keyword evidence="4 11" id="KW-0349">Heme</keyword>
<dbReference type="GO" id="GO:0009055">
    <property type="term" value="F:electron transfer activity"/>
    <property type="evidence" value="ECO:0007669"/>
    <property type="project" value="InterPro"/>
</dbReference>
<dbReference type="GO" id="GO:0005886">
    <property type="term" value="C:plasma membrane"/>
    <property type="evidence" value="ECO:0007669"/>
    <property type="project" value="UniProtKB-SubCell"/>
</dbReference>
<keyword evidence="8" id="KW-1133">Transmembrane helix</keyword>
<dbReference type="InterPro" id="IPR002327">
    <property type="entry name" value="Cyt_c_1A/1B"/>
</dbReference>
<evidence type="ECO:0000259" key="13">
    <source>
        <dbReference type="PROSITE" id="PS51007"/>
    </source>
</evidence>
<comment type="subcellular location">
    <subcellularLocation>
        <location evidence="1">Cell membrane</location>
        <topology evidence="1">Single-pass membrane protein</topology>
    </subcellularLocation>
</comment>
<dbReference type="Proteomes" id="UP000239736">
    <property type="component" value="Unassembled WGS sequence"/>
</dbReference>
<dbReference type="InterPro" id="IPR009056">
    <property type="entry name" value="Cyt_c-like_dom"/>
</dbReference>
<dbReference type="AlphaFoldDB" id="A0A2S5JEA9"/>
<evidence type="ECO:0000256" key="7">
    <source>
        <dbReference type="ARBA" id="ARBA00022982"/>
    </source>
</evidence>
<dbReference type="FunFam" id="1.10.760.10:FF:000026">
    <property type="entry name" value="Cytochrome C, membrane-bound"/>
    <property type="match status" value="1"/>
</dbReference>
<keyword evidence="15" id="KW-1185">Reference proteome</keyword>
<dbReference type="SUPFAM" id="SSF46626">
    <property type="entry name" value="Cytochrome c"/>
    <property type="match status" value="2"/>
</dbReference>
<name>A0A2S5JEA9_9RHOB</name>
<keyword evidence="3" id="KW-1003">Cell membrane</keyword>
<dbReference type="EMBL" id="PRDS01000009">
    <property type="protein sequence ID" value="PPB79729.1"/>
    <property type="molecule type" value="Genomic_DNA"/>
</dbReference>
<evidence type="ECO:0000256" key="3">
    <source>
        <dbReference type="ARBA" id="ARBA00022475"/>
    </source>
</evidence>
<accession>A0A2S5JEA9</accession>
<evidence type="ECO:0000256" key="9">
    <source>
        <dbReference type="ARBA" id="ARBA00023004"/>
    </source>
</evidence>
<protein>
    <submittedName>
        <fullName evidence="14">Cytochrome c</fullName>
    </submittedName>
</protein>
<proteinExistence type="predicted"/>
<dbReference type="RefSeq" id="WP_104072206.1">
    <property type="nucleotide sequence ID" value="NZ_PRDS01000009.1"/>
</dbReference>
<keyword evidence="10" id="KW-0472">Membrane</keyword>
<reference evidence="14 15" key="1">
    <citation type="submission" date="2018-01" db="EMBL/GenBank/DDBJ databases">
        <title>Genomic Encyclopedia of Archaeal and Bacterial Type Strains, Phase II (KMG-II): from individual species to whole genera.</title>
        <authorList>
            <person name="Goeker M."/>
        </authorList>
    </citation>
    <scope>NUCLEOTIDE SEQUENCE [LARGE SCALE GENOMIC DNA]</scope>
    <source>
        <strain evidence="14 15">DSM 12048</strain>
    </source>
</reference>
<keyword evidence="12" id="KW-0732">Signal</keyword>
<evidence type="ECO:0000256" key="4">
    <source>
        <dbReference type="ARBA" id="ARBA00022617"/>
    </source>
</evidence>
<sequence>MSKSLKLALSLAAVMAASPVWADKLGLGRPAVPEEIEAWDVVVLPDGRGLPEGSGDVSTGEEVFAEKCAMCHGDFAEGIDNWPVLAGGQGTLTDRRPVKTIGSYWPYLSTVWDYIHRSMPFGAAQTVTPDETYAITAFLLYSNGLVDEDFVLSKENFTEIHLPNENGFYPDDRAEVEYPKFRVEPCMTDCKGEVKITKRAADLKVTPTDPDGRPAGTIPDWFEVAQNDTAPEAPADEAQAEPAAEAEATAMAAPDPALVAAGEKVFRKCKACHKVGEGAKNGTGPVLNGVVGRPAAAVDGFKYSNAMKAAAEDGLVWTPENLHEYLAAPKKFIKGTKMSFAGLKKPEDIDAVIAYLSTFGG</sequence>
<dbReference type="PANTHER" id="PTHR11961">
    <property type="entry name" value="CYTOCHROME C"/>
    <property type="match status" value="1"/>
</dbReference>
<evidence type="ECO:0000256" key="2">
    <source>
        <dbReference type="ARBA" id="ARBA00022448"/>
    </source>
</evidence>
<keyword evidence="5" id="KW-0812">Transmembrane</keyword>
<evidence type="ECO:0000256" key="1">
    <source>
        <dbReference type="ARBA" id="ARBA00004162"/>
    </source>
</evidence>
<dbReference type="GO" id="GO:0020037">
    <property type="term" value="F:heme binding"/>
    <property type="evidence" value="ECO:0007669"/>
    <property type="project" value="InterPro"/>
</dbReference>
<dbReference type="PROSITE" id="PS51007">
    <property type="entry name" value="CYTC"/>
    <property type="match status" value="2"/>
</dbReference>
<dbReference type="Pfam" id="PF00034">
    <property type="entry name" value="Cytochrom_C"/>
    <property type="match status" value="2"/>
</dbReference>
<organism evidence="14 15">
    <name type="scientific">Albidovulum inexpectatum</name>
    <dbReference type="NCBI Taxonomy" id="196587"/>
    <lineage>
        <taxon>Bacteria</taxon>
        <taxon>Pseudomonadati</taxon>
        <taxon>Pseudomonadota</taxon>
        <taxon>Alphaproteobacteria</taxon>
        <taxon>Rhodobacterales</taxon>
        <taxon>Paracoccaceae</taxon>
        <taxon>Albidovulum</taxon>
    </lineage>
</organism>
<feature type="signal peptide" evidence="12">
    <location>
        <begin position="1"/>
        <end position="22"/>
    </location>
</feature>
<evidence type="ECO:0000256" key="6">
    <source>
        <dbReference type="ARBA" id="ARBA00022723"/>
    </source>
</evidence>
<feature type="domain" description="Cytochrome c" evidence="13">
    <location>
        <begin position="257"/>
        <end position="360"/>
    </location>
</feature>
<feature type="chain" id="PRO_5015477938" evidence="12">
    <location>
        <begin position="23"/>
        <end position="361"/>
    </location>
</feature>
<keyword evidence="2" id="KW-0813">Transport</keyword>
<evidence type="ECO:0000256" key="10">
    <source>
        <dbReference type="ARBA" id="ARBA00023136"/>
    </source>
</evidence>
<comment type="caution">
    <text evidence="14">The sequence shown here is derived from an EMBL/GenBank/DDBJ whole genome shotgun (WGS) entry which is preliminary data.</text>
</comment>
<dbReference type="GO" id="GO:0046872">
    <property type="term" value="F:metal ion binding"/>
    <property type="evidence" value="ECO:0007669"/>
    <property type="project" value="UniProtKB-KW"/>
</dbReference>
<evidence type="ECO:0000256" key="11">
    <source>
        <dbReference type="PROSITE-ProRule" id="PRU00433"/>
    </source>
</evidence>
<evidence type="ECO:0000256" key="8">
    <source>
        <dbReference type="ARBA" id="ARBA00022989"/>
    </source>
</evidence>
<gene>
    <name evidence="14" type="ORF">LV82_02520</name>
</gene>